<accession>A0AAD9W9B6</accession>
<feature type="region of interest" description="Disordered" evidence="1">
    <location>
        <begin position="189"/>
        <end position="277"/>
    </location>
</feature>
<dbReference type="PRINTS" id="PR01217">
    <property type="entry name" value="PRICHEXTENSN"/>
</dbReference>
<proteinExistence type="predicted"/>
<feature type="region of interest" description="Disordered" evidence="1">
    <location>
        <begin position="70"/>
        <end position="103"/>
    </location>
</feature>
<evidence type="ECO:0000313" key="2">
    <source>
        <dbReference type="EMBL" id="KAK2615765.1"/>
    </source>
</evidence>
<evidence type="ECO:0000313" key="3">
    <source>
        <dbReference type="Proteomes" id="UP001265746"/>
    </source>
</evidence>
<dbReference type="EMBL" id="JAUJFL010000001">
    <property type="protein sequence ID" value="KAK2615765.1"/>
    <property type="molecule type" value="Genomic_DNA"/>
</dbReference>
<gene>
    <name evidence="2" type="ORF">N8I77_002494</name>
</gene>
<sequence>MLPTTVVSHDGKTRTITKEKWMTETTTDPDVCIATIIDYKTHFTCKRPTPTTWDPPRKPHGFTRPYPSIILDTSRKPGPTPWDPPRNPHGTVRPYPSDDDERKHYRPTHTSTVVAPEATCPAGFTCQPDDDYTEDKVAVREAKVPWPAPPGCINHCVGGRGCWTECDRPHSSKPSRICPEGYSCQRKKPTLVPVPEPPEQQPAPPPVYPAPPPHPPPPPPAPFIPSPDVQPLPAAPPPAPAVGPPPLLPPTVQQPPAPHQNSAPQPPFVPTPPPALPVPVPAPGVPSVPASEIHSAPTHHCAPGMHPCSHRHANETMVAPATVTRADAGSVLPAAGAAVILAVLVG</sequence>
<dbReference type="AlphaFoldDB" id="A0AAD9W9B6"/>
<reference evidence="2" key="1">
    <citation type="submission" date="2023-06" db="EMBL/GenBank/DDBJ databases">
        <authorList>
            <person name="Noh H."/>
        </authorList>
    </citation>
    <scope>NUCLEOTIDE SEQUENCE</scope>
    <source>
        <strain evidence="2">DUCC20226</strain>
    </source>
</reference>
<evidence type="ECO:0000256" key="1">
    <source>
        <dbReference type="SAM" id="MobiDB-lite"/>
    </source>
</evidence>
<organism evidence="2 3">
    <name type="scientific">Phomopsis amygdali</name>
    <name type="common">Fusicoccum amygdali</name>
    <dbReference type="NCBI Taxonomy" id="1214568"/>
    <lineage>
        <taxon>Eukaryota</taxon>
        <taxon>Fungi</taxon>
        <taxon>Dikarya</taxon>
        <taxon>Ascomycota</taxon>
        <taxon>Pezizomycotina</taxon>
        <taxon>Sordariomycetes</taxon>
        <taxon>Sordariomycetidae</taxon>
        <taxon>Diaporthales</taxon>
        <taxon>Diaporthaceae</taxon>
        <taxon>Diaporthe</taxon>
    </lineage>
</organism>
<feature type="compositionally biased region" description="Pro residues" evidence="1">
    <location>
        <begin position="78"/>
        <end position="87"/>
    </location>
</feature>
<dbReference type="Proteomes" id="UP001265746">
    <property type="component" value="Unassembled WGS sequence"/>
</dbReference>
<protein>
    <submittedName>
        <fullName evidence="2">Uncharacterized protein</fullName>
    </submittedName>
</protein>
<keyword evidence="3" id="KW-1185">Reference proteome</keyword>
<feature type="compositionally biased region" description="Pro residues" evidence="1">
    <location>
        <begin position="192"/>
        <end position="277"/>
    </location>
</feature>
<comment type="caution">
    <text evidence="2">The sequence shown here is derived from an EMBL/GenBank/DDBJ whole genome shotgun (WGS) entry which is preliminary data.</text>
</comment>
<name>A0AAD9W9B6_PHOAM</name>